<sequence>MGPDNMPVRAIYGMLAGPRQIVGRADQTVMLMTLRHRPWLSHIVSDLESLVNEGNAWDDSLASSSNEYADIWRATFAAARPCPPGFSRCPAHRDIQHVLDDQVAADFYGNALADFFANIGAREHVLPRAVHDAFAASLSDARLEGK</sequence>
<dbReference type="EMBL" id="CAUYUJ010016059">
    <property type="protein sequence ID" value="CAK0861366.1"/>
    <property type="molecule type" value="Genomic_DNA"/>
</dbReference>
<accession>A0ABN9UN66</accession>
<gene>
    <name evidence="1" type="ORF">PCOR1329_LOCUS50062</name>
</gene>
<organism evidence="1 2">
    <name type="scientific">Prorocentrum cordatum</name>
    <dbReference type="NCBI Taxonomy" id="2364126"/>
    <lineage>
        <taxon>Eukaryota</taxon>
        <taxon>Sar</taxon>
        <taxon>Alveolata</taxon>
        <taxon>Dinophyceae</taxon>
        <taxon>Prorocentrales</taxon>
        <taxon>Prorocentraceae</taxon>
        <taxon>Prorocentrum</taxon>
    </lineage>
</organism>
<keyword evidence="2" id="KW-1185">Reference proteome</keyword>
<proteinExistence type="predicted"/>
<evidence type="ECO:0000313" key="2">
    <source>
        <dbReference type="Proteomes" id="UP001189429"/>
    </source>
</evidence>
<dbReference type="Proteomes" id="UP001189429">
    <property type="component" value="Unassembled WGS sequence"/>
</dbReference>
<evidence type="ECO:0000313" key="1">
    <source>
        <dbReference type="EMBL" id="CAK0861366.1"/>
    </source>
</evidence>
<name>A0ABN9UN66_9DINO</name>
<comment type="caution">
    <text evidence="1">The sequence shown here is derived from an EMBL/GenBank/DDBJ whole genome shotgun (WGS) entry which is preliminary data.</text>
</comment>
<reference evidence="1" key="1">
    <citation type="submission" date="2023-10" db="EMBL/GenBank/DDBJ databases">
        <authorList>
            <person name="Chen Y."/>
            <person name="Shah S."/>
            <person name="Dougan E. K."/>
            <person name="Thang M."/>
            <person name="Chan C."/>
        </authorList>
    </citation>
    <scope>NUCLEOTIDE SEQUENCE [LARGE SCALE GENOMIC DNA]</scope>
</reference>
<evidence type="ECO:0008006" key="3">
    <source>
        <dbReference type="Google" id="ProtNLM"/>
    </source>
</evidence>
<protein>
    <recommendedName>
        <fullName evidence="3">Selenoprotein O</fullName>
    </recommendedName>
</protein>